<accession>A0A845V5U4</accession>
<keyword evidence="3" id="KW-1185">Reference proteome</keyword>
<protein>
    <recommendedName>
        <fullName evidence="1">Glutaredoxin domain-containing protein</fullName>
    </recommendedName>
</protein>
<dbReference type="RefSeq" id="WP_164211938.1">
    <property type="nucleotide sequence ID" value="NZ_JAAGSC010000043.1"/>
</dbReference>
<sequence>MRFGTSVLMVGLLALSAVVLWRSGQQGVTATDISPEHELVFFSAPWCGYCDRARAWFDDQRIDYLEIDIESSTDANRLWRDAGGRGVPLVLVGDERIAGYSIDAYQRALQSGL</sequence>
<reference evidence="2 3" key="1">
    <citation type="submission" date="2020-02" db="EMBL/GenBank/DDBJ databases">
        <authorList>
            <person name="Zhang X.-Y."/>
        </authorList>
    </citation>
    <scope>NUCLEOTIDE SEQUENCE [LARGE SCALE GENOMIC DNA]</scope>
    <source>
        <strain evidence="2 3">C33</strain>
    </source>
</reference>
<dbReference type="InterPro" id="IPR036249">
    <property type="entry name" value="Thioredoxin-like_sf"/>
</dbReference>
<name>A0A845V5U4_9GAMM</name>
<dbReference type="Proteomes" id="UP000484885">
    <property type="component" value="Unassembled WGS sequence"/>
</dbReference>
<evidence type="ECO:0000259" key="1">
    <source>
        <dbReference type="Pfam" id="PF00462"/>
    </source>
</evidence>
<dbReference type="Gene3D" id="3.40.30.10">
    <property type="entry name" value="Glutaredoxin"/>
    <property type="match status" value="1"/>
</dbReference>
<gene>
    <name evidence="2" type="ORF">G3I74_12470</name>
</gene>
<proteinExistence type="predicted"/>
<feature type="domain" description="Glutaredoxin" evidence="1">
    <location>
        <begin position="40"/>
        <end position="97"/>
    </location>
</feature>
<dbReference type="InterPro" id="IPR002109">
    <property type="entry name" value="Glutaredoxin"/>
</dbReference>
<dbReference type="EMBL" id="JAAGSC010000043">
    <property type="protein sequence ID" value="NDY96546.1"/>
    <property type="molecule type" value="Genomic_DNA"/>
</dbReference>
<comment type="caution">
    <text evidence="2">The sequence shown here is derived from an EMBL/GenBank/DDBJ whole genome shotgun (WGS) entry which is preliminary data.</text>
</comment>
<evidence type="ECO:0000313" key="2">
    <source>
        <dbReference type="EMBL" id="NDY96546.1"/>
    </source>
</evidence>
<dbReference type="SUPFAM" id="SSF52833">
    <property type="entry name" value="Thioredoxin-like"/>
    <property type="match status" value="1"/>
</dbReference>
<evidence type="ECO:0000313" key="3">
    <source>
        <dbReference type="Proteomes" id="UP000484885"/>
    </source>
</evidence>
<dbReference type="AlphaFoldDB" id="A0A845V5U4"/>
<organism evidence="2 3">
    <name type="scientific">Wenzhouxiangella limi</name>
    <dbReference type="NCBI Taxonomy" id="2707351"/>
    <lineage>
        <taxon>Bacteria</taxon>
        <taxon>Pseudomonadati</taxon>
        <taxon>Pseudomonadota</taxon>
        <taxon>Gammaproteobacteria</taxon>
        <taxon>Chromatiales</taxon>
        <taxon>Wenzhouxiangellaceae</taxon>
        <taxon>Wenzhouxiangella</taxon>
    </lineage>
</organism>
<dbReference type="Pfam" id="PF00462">
    <property type="entry name" value="Glutaredoxin"/>
    <property type="match status" value="1"/>
</dbReference>
<dbReference type="CDD" id="cd02976">
    <property type="entry name" value="NrdH"/>
    <property type="match status" value="1"/>
</dbReference>
<dbReference type="PROSITE" id="PS51354">
    <property type="entry name" value="GLUTAREDOXIN_2"/>
    <property type="match status" value="1"/>
</dbReference>